<sequence>MEGLYFNIDKNGLLTSNQYINLTQCENLEDLKLQLSSTDYGNFLSDVATQLSTSIIQEKASKKLQDEFRYIREQAVEPLRTFLDYITCGYMIDNASLVISGAIHHRNLEDILERTNPLGWFETLPALKSAEDIKGVLDILKESPLAKFITQSNLDDAEILDDLNIEIVRNRLYKAYLEDFYLFTKNELSDPDSTILPELLQFEADRRVINITTNSLDSGLSSEEKLNLFPRFGNLYDFSKDLSECDNAERIREIVEYVGEYKVFFDGSTGKSIEDHFYEREMNLCRDAFTQQFTFSTIWAWLRSKEQEVRNITWIAEYLEHSLAILTCTSSDKVSNNSTRSPLGNQWDQRTNGALETRVKDHLLPTRRQRGEMERQWDVLDEEVHEVVQLELGTVQRSGRIVITNCRSWFRIDQFRRVTIQPQHEQIAKLITTDSSVMV</sequence>
<comment type="similarity">
    <text evidence="1">Belongs to the V-ATPase V0D/AC39 subunit family.</text>
</comment>
<evidence type="ECO:0000256" key="4">
    <source>
        <dbReference type="ARBA" id="ARBA00023065"/>
    </source>
</evidence>
<dbReference type="InterPro" id="IPR044911">
    <property type="entry name" value="V-type_ATPase_csu/dsu_dom_3"/>
</dbReference>
<dbReference type="EMBL" id="JAEUBG010002382">
    <property type="protein sequence ID" value="KAH3684652.1"/>
    <property type="molecule type" value="Genomic_DNA"/>
</dbReference>
<evidence type="ECO:0000313" key="5">
    <source>
        <dbReference type="EMBL" id="KAH3684652.1"/>
    </source>
</evidence>
<gene>
    <name evidence="5" type="ORF">WICPIJ_004368</name>
</gene>
<dbReference type="SUPFAM" id="SSF103486">
    <property type="entry name" value="V-type ATP synthase subunit C"/>
    <property type="match status" value="1"/>
</dbReference>
<keyword evidence="4" id="KW-0406">Ion transport</keyword>
<reference evidence="5" key="1">
    <citation type="journal article" date="2021" name="Open Biol.">
        <title>Shared evolutionary footprints suggest mitochondrial oxidative damage underlies multiple complex I losses in fungi.</title>
        <authorList>
            <person name="Schikora-Tamarit M.A."/>
            <person name="Marcet-Houben M."/>
            <person name="Nosek J."/>
            <person name="Gabaldon T."/>
        </authorList>
    </citation>
    <scope>NUCLEOTIDE SEQUENCE</scope>
    <source>
        <strain evidence="5">CBS2887</strain>
    </source>
</reference>
<dbReference type="InterPro" id="IPR036079">
    <property type="entry name" value="ATPase_csu/dsu_sf"/>
</dbReference>
<protein>
    <submittedName>
        <fullName evidence="5">Uncharacterized protein</fullName>
    </submittedName>
</protein>
<keyword evidence="6" id="KW-1185">Reference proteome</keyword>
<dbReference type="InterPro" id="IPR002843">
    <property type="entry name" value="ATPase_V0-cplx_csu/dsu"/>
</dbReference>
<dbReference type="OrthoDB" id="10250083at2759"/>
<dbReference type="Gene3D" id="1.20.1690.10">
    <property type="entry name" value="V-type ATP synthase subunit C domain"/>
    <property type="match status" value="2"/>
</dbReference>
<organism evidence="5 6">
    <name type="scientific">Wickerhamomyces pijperi</name>
    <name type="common">Yeast</name>
    <name type="synonym">Pichia pijperi</name>
    <dbReference type="NCBI Taxonomy" id="599730"/>
    <lineage>
        <taxon>Eukaryota</taxon>
        <taxon>Fungi</taxon>
        <taxon>Dikarya</taxon>
        <taxon>Ascomycota</taxon>
        <taxon>Saccharomycotina</taxon>
        <taxon>Saccharomycetes</taxon>
        <taxon>Phaffomycetales</taxon>
        <taxon>Wickerhamomycetaceae</taxon>
        <taxon>Wickerhamomyces</taxon>
    </lineage>
</organism>
<accession>A0A9P8Q623</accession>
<keyword evidence="3" id="KW-0375">Hydrogen ion transport</keyword>
<dbReference type="Proteomes" id="UP000774326">
    <property type="component" value="Unassembled WGS sequence"/>
</dbReference>
<evidence type="ECO:0000256" key="3">
    <source>
        <dbReference type="ARBA" id="ARBA00022781"/>
    </source>
</evidence>
<dbReference type="Pfam" id="PF01992">
    <property type="entry name" value="vATP-synt_AC39"/>
    <property type="match status" value="1"/>
</dbReference>
<evidence type="ECO:0000256" key="1">
    <source>
        <dbReference type="ARBA" id="ARBA00006709"/>
    </source>
</evidence>
<dbReference type="PANTHER" id="PTHR11028">
    <property type="entry name" value="VACUOLAR ATP SYNTHASE SUBUNIT AC39"/>
    <property type="match status" value="1"/>
</dbReference>
<reference evidence="5" key="2">
    <citation type="submission" date="2021-01" db="EMBL/GenBank/DDBJ databases">
        <authorList>
            <person name="Schikora-Tamarit M.A."/>
        </authorList>
    </citation>
    <scope>NUCLEOTIDE SEQUENCE</scope>
    <source>
        <strain evidence="5">CBS2887</strain>
    </source>
</reference>
<dbReference type="InterPro" id="IPR035067">
    <property type="entry name" value="V-type_ATPase_csu/dsu"/>
</dbReference>
<dbReference type="InterPro" id="IPR016727">
    <property type="entry name" value="ATPase_V0-cplx_dsu"/>
</dbReference>
<comment type="caution">
    <text evidence="5">The sequence shown here is derived from an EMBL/GenBank/DDBJ whole genome shotgun (WGS) entry which is preliminary data.</text>
</comment>
<evidence type="ECO:0000256" key="2">
    <source>
        <dbReference type="ARBA" id="ARBA00022448"/>
    </source>
</evidence>
<dbReference type="GO" id="GO:0046961">
    <property type="term" value="F:proton-transporting ATPase activity, rotational mechanism"/>
    <property type="evidence" value="ECO:0007669"/>
    <property type="project" value="InterPro"/>
</dbReference>
<name>A0A9P8Q623_WICPI</name>
<proteinExistence type="inferred from homology"/>
<evidence type="ECO:0000313" key="6">
    <source>
        <dbReference type="Proteomes" id="UP000774326"/>
    </source>
</evidence>
<dbReference type="Gene3D" id="1.10.132.50">
    <property type="entry name" value="ATP synthase (C/AC39) subunit, domain 3"/>
    <property type="match status" value="1"/>
</dbReference>
<dbReference type="AlphaFoldDB" id="A0A9P8Q623"/>
<keyword evidence="2" id="KW-0813">Transport</keyword>
<dbReference type="GO" id="GO:0033179">
    <property type="term" value="C:proton-transporting V-type ATPase, V0 domain"/>
    <property type="evidence" value="ECO:0007669"/>
    <property type="project" value="InterPro"/>
</dbReference>